<dbReference type="SUPFAM" id="SSF110087">
    <property type="entry name" value="DR1885-like metal-binding protein"/>
    <property type="match status" value="1"/>
</dbReference>
<dbReference type="InterPro" id="IPR058248">
    <property type="entry name" value="Lxx211020-like"/>
</dbReference>
<evidence type="ECO:0000313" key="2">
    <source>
        <dbReference type="Proteomes" id="UP000253918"/>
    </source>
</evidence>
<keyword evidence="2" id="KW-1185">Reference proteome</keyword>
<dbReference type="PANTHER" id="PTHR36302:SF1">
    <property type="entry name" value="COPPER CHAPERONE PCU(A)C"/>
    <property type="match status" value="1"/>
</dbReference>
<gene>
    <name evidence="1" type="ORF">DVW87_02960</name>
</gene>
<dbReference type="Pfam" id="PF04314">
    <property type="entry name" value="PCuAC"/>
    <property type="match status" value="1"/>
</dbReference>
<evidence type="ECO:0000313" key="1">
    <source>
        <dbReference type="EMBL" id="RDE06676.1"/>
    </source>
</evidence>
<dbReference type="InterPro" id="IPR007410">
    <property type="entry name" value="LpqE-like"/>
</dbReference>
<name>A0A369VWA8_9SPHN</name>
<comment type="caution">
    <text evidence="1">The sequence shown here is derived from an EMBL/GenBank/DDBJ whole genome shotgun (WGS) entry which is preliminary data.</text>
</comment>
<protein>
    <submittedName>
        <fullName evidence="1">Copper chaperone PCu(A)C</fullName>
    </submittedName>
</protein>
<dbReference type="Proteomes" id="UP000253918">
    <property type="component" value="Unassembled WGS sequence"/>
</dbReference>
<dbReference type="OrthoDB" id="9796962at2"/>
<dbReference type="EMBL" id="QQNB01000001">
    <property type="protein sequence ID" value="RDE06676.1"/>
    <property type="molecule type" value="Genomic_DNA"/>
</dbReference>
<sequence>MIAAVAGCAEAPRQLEVTGGYVRLSAVPRNPAAAYFTIQNGPSATRLITVTSEAVIRSEMHESRTNAGGMSSMKPLQDVPVSANGTLEFKPGGRHVMLFNVNPGVKPGYRMLFSFTFANGQRLQRRLPVIGAGDPAPGTE</sequence>
<dbReference type="PANTHER" id="PTHR36302">
    <property type="entry name" value="BLR7088 PROTEIN"/>
    <property type="match status" value="1"/>
</dbReference>
<dbReference type="InterPro" id="IPR036182">
    <property type="entry name" value="PCuAC_sf"/>
</dbReference>
<accession>A0A369VWA8</accession>
<dbReference type="AlphaFoldDB" id="A0A369VWA8"/>
<reference evidence="1 2" key="1">
    <citation type="submission" date="2018-07" db="EMBL/GenBank/DDBJ databases">
        <title>a novel species of Sphingomonas isolated from the rhizosphere soil of Araceae plant.</title>
        <authorList>
            <person name="Zhiyong W."/>
            <person name="Qinglan Z."/>
            <person name="Zhiwei F."/>
            <person name="Ding X."/>
            <person name="Gejiao W."/>
            <person name="Shixue Z."/>
        </authorList>
    </citation>
    <scope>NUCLEOTIDE SEQUENCE [LARGE SCALE GENOMIC DNA]</scope>
    <source>
        <strain evidence="1 2">WZY 27</strain>
    </source>
</reference>
<proteinExistence type="predicted"/>
<organism evidence="1 2">
    <name type="scientific">Sphingomonas aracearum</name>
    <dbReference type="NCBI Taxonomy" id="2283317"/>
    <lineage>
        <taxon>Bacteria</taxon>
        <taxon>Pseudomonadati</taxon>
        <taxon>Pseudomonadota</taxon>
        <taxon>Alphaproteobacteria</taxon>
        <taxon>Sphingomonadales</taxon>
        <taxon>Sphingomonadaceae</taxon>
        <taxon>Sphingomonas</taxon>
    </lineage>
</organism>
<dbReference type="Gene3D" id="2.60.40.1890">
    <property type="entry name" value="PCu(A)C copper chaperone"/>
    <property type="match status" value="1"/>
</dbReference>